<evidence type="ECO:0000256" key="1">
    <source>
        <dbReference type="SAM" id="Phobius"/>
    </source>
</evidence>
<dbReference type="EMBL" id="CP001801">
    <property type="protein sequence ID" value="ACX96052.1"/>
    <property type="molecule type" value="Genomic_DNA"/>
</dbReference>
<keyword evidence="1" id="KW-1133">Transmembrane helix</keyword>
<protein>
    <recommendedName>
        <fullName evidence="4">DUF4282 domain-containing protein</fullName>
    </recommendedName>
</protein>
<dbReference type="KEGG" id="hna:Hneap_1216"/>
<feature type="transmembrane region" description="Helical" evidence="1">
    <location>
        <begin position="20"/>
        <end position="41"/>
    </location>
</feature>
<gene>
    <name evidence="2" type="ordered locus">Hneap_1216</name>
</gene>
<dbReference type="HOGENOM" id="CLU_171786_0_0_6"/>
<dbReference type="eggNOG" id="ENOG5033DEZ">
    <property type="taxonomic scope" value="Bacteria"/>
</dbReference>
<dbReference type="OrthoDB" id="9204699at2"/>
<evidence type="ECO:0000313" key="3">
    <source>
        <dbReference type="Proteomes" id="UP000009102"/>
    </source>
</evidence>
<sequence length="108" mass="12974">MAELLEFLSFRRYVSPYALLVFYYLGAVVMPLAMIFLWIWLKRRYQWLDRAQRQMDSAGRDYLSSLQRAGLVLACVFCFLFAELFWRMMFEFMIAYFHIAIDLQKLAG</sequence>
<evidence type="ECO:0000313" key="2">
    <source>
        <dbReference type="EMBL" id="ACX96052.1"/>
    </source>
</evidence>
<dbReference type="InterPro" id="IPR025557">
    <property type="entry name" value="DUF4282"/>
</dbReference>
<dbReference type="STRING" id="555778.Hneap_1216"/>
<organism evidence="2 3">
    <name type="scientific">Halothiobacillus neapolitanus (strain ATCC 23641 / DSM 15147 / CIP 104769 / NCIMB 8539 / c2)</name>
    <name type="common">Thiobacillus neapolitanus</name>
    <dbReference type="NCBI Taxonomy" id="555778"/>
    <lineage>
        <taxon>Bacteria</taxon>
        <taxon>Pseudomonadati</taxon>
        <taxon>Pseudomonadota</taxon>
        <taxon>Gammaproteobacteria</taxon>
        <taxon>Chromatiales</taxon>
        <taxon>Halothiobacillaceae</taxon>
        <taxon>Halothiobacillus</taxon>
    </lineage>
</organism>
<dbReference type="Pfam" id="PF14110">
    <property type="entry name" value="DUF4282"/>
    <property type="match status" value="1"/>
</dbReference>
<keyword evidence="1" id="KW-0812">Transmembrane</keyword>
<dbReference type="Proteomes" id="UP000009102">
    <property type="component" value="Chromosome"/>
</dbReference>
<feature type="transmembrane region" description="Helical" evidence="1">
    <location>
        <begin position="62"/>
        <end position="86"/>
    </location>
</feature>
<dbReference type="AlphaFoldDB" id="D0L029"/>
<keyword evidence="3" id="KW-1185">Reference proteome</keyword>
<accession>D0L029</accession>
<proteinExistence type="predicted"/>
<name>D0L029_HALNC</name>
<evidence type="ECO:0008006" key="4">
    <source>
        <dbReference type="Google" id="ProtNLM"/>
    </source>
</evidence>
<reference evidence="2 3" key="1">
    <citation type="submission" date="2009-10" db="EMBL/GenBank/DDBJ databases">
        <title>Complete sequence of Halothiobacillus neapolitanus c2.</title>
        <authorList>
            <consortium name="US DOE Joint Genome Institute"/>
            <person name="Lucas S."/>
            <person name="Copeland A."/>
            <person name="Lapidus A."/>
            <person name="Glavina del Rio T."/>
            <person name="Tice H."/>
            <person name="Bruce D."/>
            <person name="Goodwin L."/>
            <person name="Pitluck S."/>
            <person name="Davenport K."/>
            <person name="Brettin T."/>
            <person name="Detter J.C."/>
            <person name="Han C."/>
            <person name="Tapia R."/>
            <person name="Larimer F."/>
            <person name="Land M."/>
            <person name="Hauser L."/>
            <person name="Kyrpides N."/>
            <person name="Mikhailova N."/>
            <person name="Kerfeld C."/>
            <person name="Cannon G."/>
            <person name="Heinhort S."/>
        </authorList>
    </citation>
    <scope>NUCLEOTIDE SEQUENCE [LARGE SCALE GENOMIC DNA]</scope>
    <source>
        <strain evidence="3">ATCC 23641 / c2</strain>
    </source>
</reference>
<dbReference type="RefSeq" id="WP_012824086.1">
    <property type="nucleotide sequence ID" value="NC_013422.1"/>
</dbReference>
<keyword evidence="1" id="KW-0472">Membrane</keyword>